<proteinExistence type="predicted"/>
<keyword evidence="2" id="KW-0560">Oxidoreductase</keyword>
<reference evidence="2 3" key="1">
    <citation type="submission" date="2016-01" db="EMBL/GenBank/DDBJ databases">
        <title>Janibacter melonis strain CD11_4 genome sequencing and assembly.</title>
        <authorList>
            <person name="Nair G.R."/>
            <person name="Kaur G."/>
            <person name="Chander A.M."/>
            <person name="Mayilraj S."/>
        </authorList>
    </citation>
    <scope>NUCLEOTIDE SEQUENCE [LARGE SCALE GENOMIC DNA]</scope>
    <source>
        <strain evidence="2 3">CD11-4</strain>
    </source>
</reference>
<feature type="domain" description="FAD-binding" evidence="1">
    <location>
        <begin position="2"/>
        <end position="278"/>
    </location>
</feature>
<dbReference type="SUPFAM" id="SSF51905">
    <property type="entry name" value="FAD/NAD(P)-binding domain"/>
    <property type="match status" value="1"/>
</dbReference>
<gene>
    <name evidence="2" type="ORF">AWH69_11800</name>
</gene>
<dbReference type="EMBL" id="LQZG01000003">
    <property type="protein sequence ID" value="OAB87053.1"/>
    <property type="molecule type" value="Genomic_DNA"/>
</dbReference>
<keyword evidence="2" id="KW-0503">Monooxygenase</keyword>
<dbReference type="STRING" id="262209.AWH69_11800"/>
<dbReference type="RefSeq" id="WP_068275766.1">
    <property type="nucleotide sequence ID" value="NZ_LQZG01000003.1"/>
</dbReference>
<keyword evidence="3" id="KW-1185">Reference proteome</keyword>
<dbReference type="Pfam" id="PF01494">
    <property type="entry name" value="FAD_binding_3"/>
    <property type="match status" value="1"/>
</dbReference>
<dbReference type="PANTHER" id="PTHR42685">
    <property type="entry name" value="GERANYLGERANYL DIPHOSPHATE REDUCTASE"/>
    <property type="match status" value="1"/>
</dbReference>
<dbReference type="AlphaFoldDB" id="A0A176QBE8"/>
<dbReference type="GO" id="GO:0071949">
    <property type="term" value="F:FAD binding"/>
    <property type="evidence" value="ECO:0007669"/>
    <property type="project" value="InterPro"/>
</dbReference>
<sequence>MLDVVIIGGGPVGLATALHARRAGLSCALVEQRVGVVDKACGEGLMPAGLQALRALGVDPAGVPIEGIRYVAGVRSAQAGFGSGSGRGVRRTTLHAALADRVGAADVELVTGRAGEITQDADGVTVRVTRDGSQTRVRARYLLAADGLHSPTRRALGLERPASGTPRYGLRQHFAVAPWSDHVEVHWGRDAEAYVTPVDGTMVGVAVLTRRRAPFETHLAGFPALLERVGDAAAASSARGAGPLRQRTRARVAGRVLLVGDASGYVDALTGEGTMLGVAQGEAAVAAVTDDDSASYDARWRAVTRRHTALTLGLVTATRLRPVRRLVVPAAARVPWVFSAAVRSIGSA</sequence>
<dbReference type="InterPro" id="IPR036188">
    <property type="entry name" value="FAD/NAD-bd_sf"/>
</dbReference>
<dbReference type="Proteomes" id="UP000076976">
    <property type="component" value="Unassembled WGS sequence"/>
</dbReference>
<organism evidence="2 3">
    <name type="scientific">Janibacter melonis</name>
    <dbReference type="NCBI Taxonomy" id="262209"/>
    <lineage>
        <taxon>Bacteria</taxon>
        <taxon>Bacillati</taxon>
        <taxon>Actinomycetota</taxon>
        <taxon>Actinomycetes</taxon>
        <taxon>Micrococcales</taxon>
        <taxon>Intrasporangiaceae</taxon>
        <taxon>Janibacter</taxon>
    </lineage>
</organism>
<accession>A0A176QBE8</accession>
<dbReference type="GO" id="GO:0004497">
    <property type="term" value="F:monooxygenase activity"/>
    <property type="evidence" value="ECO:0007669"/>
    <property type="project" value="UniProtKB-KW"/>
</dbReference>
<evidence type="ECO:0000313" key="2">
    <source>
        <dbReference type="EMBL" id="OAB87053.1"/>
    </source>
</evidence>
<protein>
    <submittedName>
        <fullName evidence="2">Monooxygenase</fullName>
    </submittedName>
</protein>
<dbReference type="PANTHER" id="PTHR42685:SF19">
    <property type="entry name" value="POSSIBLE OXIDOREDUCTASE"/>
    <property type="match status" value="1"/>
</dbReference>
<evidence type="ECO:0000313" key="3">
    <source>
        <dbReference type="Proteomes" id="UP000076976"/>
    </source>
</evidence>
<dbReference type="InterPro" id="IPR050407">
    <property type="entry name" value="Geranylgeranyl_reductase"/>
</dbReference>
<evidence type="ECO:0000259" key="1">
    <source>
        <dbReference type="Pfam" id="PF01494"/>
    </source>
</evidence>
<dbReference type="InterPro" id="IPR002938">
    <property type="entry name" value="FAD-bd"/>
</dbReference>
<name>A0A176QBE8_9MICO</name>
<comment type="caution">
    <text evidence="2">The sequence shown here is derived from an EMBL/GenBank/DDBJ whole genome shotgun (WGS) entry which is preliminary data.</text>
</comment>
<dbReference type="PRINTS" id="PR00420">
    <property type="entry name" value="RNGMNOXGNASE"/>
</dbReference>
<dbReference type="Gene3D" id="3.50.50.60">
    <property type="entry name" value="FAD/NAD(P)-binding domain"/>
    <property type="match status" value="1"/>
</dbReference>